<dbReference type="CDD" id="cd00498">
    <property type="entry name" value="Hsp33"/>
    <property type="match status" value="1"/>
</dbReference>
<evidence type="ECO:0000256" key="6">
    <source>
        <dbReference type="HAMAP-Rule" id="MF_00117"/>
    </source>
</evidence>
<proteinExistence type="inferred from homology"/>
<evidence type="ECO:0000256" key="5">
    <source>
        <dbReference type="ARBA" id="ARBA00023284"/>
    </source>
</evidence>
<evidence type="ECO:0000256" key="4">
    <source>
        <dbReference type="ARBA" id="ARBA00023186"/>
    </source>
</evidence>
<dbReference type="GO" id="GO:0051082">
    <property type="term" value="F:unfolded protein binding"/>
    <property type="evidence" value="ECO:0007669"/>
    <property type="project" value="UniProtKB-UniRule"/>
</dbReference>
<dbReference type="InterPro" id="IPR016154">
    <property type="entry name" value="Heat_shock_Hsp33_C"/>
</dbReference>
<comment type="function">
    <text evidence="6">Redox regulated molecular chaperone. Protects both thermally unfolding and oxidatively damaged proteins from irreversible aggregation. Plays an important role in the bacterial defense system toward oxidative stress.</text>
</comment>
<dbReference type="InterPro" id="IPR016153">
    <property type="entry name" value="Heat_shock_Hsp33_N"/>
</dbReference>
<comment type="PTM">
    <text evidence="6">Under oxidizing conditions two disulfide bonds are formed involving the reactive cysteines. Under reducing conditions zinc is bound to the reactive cysteines and the protein is inactive.</text>
</comment>
<dbReference type="InterPro" id="IPR000397">
    <property type="entry name" value="Heat_shock_Hsp33"/>
</dbReference>
<evidence type="ECO:0000313" key="7">
    <source>
        <dbReference type="EMBL" id="NKZ21088.1"/>
    </source>
</evidence>
<protein>
    <recommendedName>
        <fullName evidence="6">33 kDa chaperonin</fullName>
    </recommendedName>
    <alternativeName>
        <fullName evidence="6">Heat shock protein 33 homolog</fullName>
        <shortName evidence="6">HSP33</shortName>
    </alternativeName>
</protein>
<dbReference type="EMBL" id="JAAXPR010000021">
    <property type="protein sequence ID" value="NKZ21088.1"/>
    <property type="molecule type" value="Genomic_DNA"/>
</dbReference>
<dbReference type="Gene3D" id="3.55.30.10">
    <property type="entry name" value="Hsp33 domain"/>
    <property type="match status" value="1"/>
</dbReference>
<dbReference type="HAMAP" id="MF_00117">
    <property type="entry name" value="HslO"/>
    <property type="match status" value="1"/>
</dbReference>
<keyword evidence="1 6" id="KW-0963">Cytoplasm</keyword>
<feature type="disulfide bond" description="Redox-active" evidence="6">
    <location>
        <begin position="254"/>
        <end position="256"/>
    </location>
</feature>
<dbReference type="SUPFAM" id="SSF118352">
    <property type="entry name" value="HSP33 redox switch-like"/>
    <property type="match status" value="1"/>
</dbReference>
<dbReference type="Pfam" id="PF01430">
    <property type="entry name" value="HSP33"/>
    <property type="match status" value="1"/>
</dbReference>
<keyword evidence="3 6" id="KW-1015">Disulfide bond</keyword>
<dbReference type="Proteomes" id="UP000522720">
    <property type="component" value="Unassembled WGS sequence"/>
</dbReference>
<name>A0A7X6N186_9STRE</name>
<sequence length="309" mass="33587">MRHNPFFFIFCLLYVTIIGMDKIIKTISENGAFRAFILDSTETVRTAQDFHQTLSSSTVALGRTLIANQILAANEKGQTKVTVKVLGDSSFGAIISVANTDGQVKGYVQNRGVDIKKTATGEVVVGPFVGQGEFLVIVDYGTGQPYTSMTPIVTGEIGEDLAYFLTDSQQTPSAVGLNVLLDDQDQVSVAGGFLVQALPGATQADIERFVGRIEAMPAISSLLMTEKPLEALLEAIYGSEPYKILEESPLAFHCDCSKERFSTALASLPKEELIAMKDEDQGAEIICQFCQTPYHFSADDLEEIIHEKP</sequence>
<keyword evidence="8" id="KW-1185">Reference proteome</keyword>
<reference evidence="7 8" key="1">
    <citation type="submission" date="2020-04" db="EMBL/GenBank/DDBJ databases">
        <title>MicrobeNet Type strains.</title>
        <authorList>
            <person name="Nicholson A.C."/>
        </authorList>
    </citation>
    <scope>NUCLEOTIDE SEQUENCE [LARGE SCALE GENOMIC DNA]</scope>
    <source>
        <strain evidence="7 8">CCUG 69612</strain>
    </source>
</reference>
<dbReference type="PANTHER" id="PTHR30111:SF1">
    <property type="entry name" value="33 KDA CHAPERONIN"/>
    <property type="match status" value="1"/>
</dbReference>
<evidence type="ECO:0000256" key="3">
    <source>
        <dbReference type="ARBA" id="ARBA00023157"/>
    </source>
</evidence>
<evidence type="ECO:0000313" key="8">
    <source>
        <dbReference type="Proteomes" id="UP000522720"/>
    </source>
</evidence>
<dbReference type="PANTHER" id="PTHR30111">
    <property type="entry name" value="33 KDA CHAPERONIN"/>
    <property type="match status" value="1"/>
</dbReference>
<dbReference type="NCBIfam" id="NF001033">
    <property type="entry name" value="PRK00114.1"/>
    <property type="match status" value="1"/>
</dbReference>
<keyword evidence="2 6" id="KW-0862">Zinc</keyword>
<dbReference type="SUPFAM" id="SSF64397">
    <property type="entry name" value="Hsp33 domain"/>
    <property type="match status" value="1"/>
</dbReference>
<comment type="similarity">
    <text evidence="6">Belongs to the HSP33 family.</text>
</comment>
<feature type="disulfide bond" description="Redox-active" evidence="6">
    <location>
        <begin position="287"/>
        <end position="290"/>
    </location>
</feature>
<organism evidence="7 8">
    <name type="scientific">Streptococcus ovuberis</name>
    <dbReference type="NCBI Taxonomy" id="1936207"/>
    <lineage>
        <taxon>Bacteria</taxon>
        <taxon>Bacillati</taxon>
        <taxon>Bacillota</taxon>
        <taxon>Bacilli</taxon>
        <taxon>Lactobacillales</taxon>
        <taxon>Streptococcaceae</taxon>
        <taxon>Streptococcus</taxon>
    </lineage>
</organism>
<dbReference type="GO" id="GO:0005737">
    <property type="term" value="C:cytoplasm"/>
    <property type="evidence" value="ECO:0007669"/>
    <property type="project" value="UniProtKB-SubCell"/>
</dbReference>
<keyword evidence="4 6" id="KW-0143">Chaperone</keyword>
<dbReference type="GO" id="GO:0044183">
    <property type="term" value="F:protein folding chaperone"/>
    <property type="evidence" value="ECO:0007669"/>
    <property type="project" value="TreeGrafter"/>
</dbReference>
<evidence type="ECO:0000256" key="2">
    <source>
        <dbReference type="ARBA" id="ARBA00022833"/>
    </source>
</evidence>
<dbReference type="Gene3D" id="3.90.1280.10">
    <property type="entry name" value="HSP33 redox switch-like"/>
    <property type="match status" value="1"/>
</dbReference>
<comment type="caution">
    <text evidence="7">The sequence shown here is derived from an EMBL/GenBank/DDBJ whole genome shotgun (WGS) entry which is preliminary data.</text>
</comment>
<comment type="subcellular location">
    <subcellularLocation>
        <location evidence="6">Cytoplasm</location>
    </subcellularLocation>
</comment>
<gene>
    <name evidence="6 7" type="primary">hslO</name>
    <name evidence="7" type="ORF">HF992_09645</name>
</gene>
<dbReference type="AlphaFoldDB" id="A0A7X6N186"/>
<evidence type="ECO:0000256" key="1">
    <source>
        <dbReference type="ARBA" id="ARBA00022490"/>
    </source>
</evidence>
<keyword evidence="5 6" id="KW-0676">Redox-active center</keyword>
<dbReference type="PIRSF" id="PIRSF005261">
    <property type="entry name" value="Heat_shock_Hsp33"/>
    <property type="match status" value="1"/>
</dbReference>
<accession>A0A7X6N186</accession>
<dbReference type="GO" id="GO:0042026">
    <property type="term" value="P:protein refolding"/>
    <property type="evidence" value="ECO:0007669"/>
    <property type="project" value="TreeGrafter"/>
</dbReference>